<protein>
    <recommendedName>
        <fullName evidence="4">Flagellar assembly protein T C-terminal domain-containing protein</fullName>
    </recommendedName>
</protein>
<accession>A0A7T0C3Z9</accession>
<evidence type="ECO:0000313" key="3">
    <source>
        <dbReference type="Proteomes" id="UP000594464"/>
    </source>
</evidence>
<proteinExistence type="predicted"/>
<sequence>MSIPSIFKSICIAVTALALVAQTAPVWAQARILIATTPIESPQNWEEAYSPGDWILEDMLAELEGNSTVHFIPLDAHTQGEESMNPSLEALLSKEMAGDAMPTMMSKKIPSAAQIVLRGQVKKFDPNAPSPIASKAPSIMVQEHAALQLELMLIDTLTGRTLNQRTLTVKSSDGRNPFTSSARATAEFYSASMGIAVKKAAMEAARWIESAVAKIPLEGKVIDTGPEERLVTINLGTESGIKVRDLFNVYSIKFQLKDPDTHAVLGDQYLLEGAIRVIEVQDKISRAMILAGENIKKNQLIRMK</sequence>
<evidence type="ECO:0008006" key="4">
    <source>
        <dbReference type="Google" id="ProtNLM"/>
    </source>
</evidence>
<dbReference type="AlphaFoldDB" id="A0A7T0C3Z9"/>
<dbReference type="KEGG" id="nva:G3M78_11620"/>
<dbReference type="Proteomes" id="UP000594464">
    <property type="component" value="Chromosome"/>
</dbReference>
<evidence type="ECO:0000313" key="2">
    <source>
        <dbReference type="EMBL" id="QPJ66007.1"/>
    </source>
</evidence>
<reference evidence="3" key="1">
    <citation type="submission" date="2020-02" db="EMBL/GenBank/DDBJ databases">
        <title>Genomic and physiological characterization of two novel Nitrospinaceae genera.</title>
        <authorList>
            <person name="Mueller A.J."/>
            <person name="Jung M.-Y."/>
            <person name="Strachan C.R."/>
            <person name="Herbold C.W."/>
            <person name="Kirkegaard R.H."/>
            <person name="Daims H."/>
        </authorList>
    </citation>
    <scope>NUCLEOTIDE SEQUENCE [LARGE SCALE GENOMIC DNA]</scope>
</reference>
<dbReference type="EMBL" id="CP048620">
    <property type="protein sequence ID" value="QPJ66007.1"/>
    <property type="molecule type" value="Genomic_DNA"/>
</dbReference>
<feature type="signal peptide" evidence="1">
    <location>
        <begin position="1"/>
        <end position="28"/>
    </location>
</feature>
<gene>
    <name evidence="2" type="ORF">G3M78_11620</name>
</gene>
<feature type="chain" id="PRO_5032455008" description="Flagellar assembly protein T C-terminal domain-containing protein" evidence="1">
    <location>
        <begin position="29"/>
        <end position="304"/>
    </location>
</feature>
<name>A0A7T0C3Z9_9BACT</name>
<keyword evidence="1" id="KW-0732">Signal</keyword>
<evidence type="ECO:0000256" key="1">
    <source>
        <dbReference type="SAM" id="SignalP"/>
    </source>
</evidence>
<organism evidence="2 3">
    <name type="scientific">Candidatus Nitrohelix vancouverensis</name>
    <dbReference type="NCBI Taxonomy" id="2705534"/>
    <lineage>
        <taxon>Bacteria</taxon>
        <taxon>Pseudomonadati</taxon>
        <taxon>Nitrospinota/Tectimicrobiota group</taxon>
        <taxon>Nitrospinota</taxon>
        <taxon>Nitrospinia</taxon>
        <taxon>Nitrospinales</taxon>
        <taxon>Nitrospinaceae</taxon>
        <taxon>Candidatus Nitrohelix</taxon>
    </lineage>
</organism>